<keyword evidence="2" id="KW-0479">Metal-binding</keyword>
<evidence type="ECO:0000256" key="2">
    <source>
        <dbReference type="RuleBase" id="RU362039"/>
    </source>
</evidence>
<accession>A0ABU8H8U0</accession>
<evidence type="ECO:0000313" key="5">
    <source>
        <dbReference type="Proteomes" id="UP001312865"/>
    </source>
</evidence>
<evidence type="ECO:0000259" key="3">
    <source>
        <dbReference type="Pfam" id="PF12850"/>
    </source>
</evidence>
<evidence type="ECO:0000256" key="1">
    <source>
        <dbReference type="ARBA" id="ARBA00008950"/>
    </source>
</evidence>
<dbReference type="InterPro" id="IPR000979">
    <property type="entry name" value="Phosphodiesterase_MJ0936/Vps29"/>
</dbReference>
<keyword evidence="5" id="KW-1185">Reference proteome</keyword>
<dbReference type="EC" id="3.1.4.-" evidence="2"/>
<dbReference type="NCBIfam" id="TIGR00040">
    <property type="entry name" value="yfcE"/>
    <property type="match status" value="1"/>
</dbReference>
<dbReference type="Proteomes" id="UP001312865">
    <property type="component" value="Unassembled WGS sequence"/>
</dbReference>
<proteinExistence type="inferred from homology"/>
<gene>
    <name evidence="4" type="ORF">WAK64_00840</name>
</gene>
<comment type="similarity">
    <text evidence="1 2">Belongs to the metallophosphoesterase superfamily. YfcE family.</text>
</comment>
<evidence type="ECO:0000313" key="4">
    <source>
        <dbReference type="EMBL" id="MEI5905611.1"/>
    </source>
</evidence>
<protein>
    <recommendedName>
        <fullName evidence="2">Phosphoesterase</fullName>
        <ecNumber evidence="2">3.1.4.-</ecNumber>
    </recommendedName>
</protein>
<dbReference type="PANTHER" id="PTHR11124">
    <property type="entry name" value="VACUOLAR SORTING PROTEIN VPS29"/>
    <property type="match status" value="1"/>
</dbReference>
<dbReference type="Pfam" id="PF12850">
    <property type="entry name" value="Metallophos_2"/>
    <property type="match status" value="1"/>
</dbReference>
<dbReference type="Gene3D" id="3.60.21.10">
    <property type="match status" value="1"/>
</dbReference>
<sequence>MKVLVVSDSHGSRKALLDIQKHYGGELNAMFHCGDSELHENDDALKGFQVVKGNCDWNGQFPEEIVQQVGSDVFFITHGHLYNVKMTLMNVSYKAREHNATIVLFGHSHIVGAELIHGMLFINPGSIALPRNRKEKTYCLIERKEKMVIVSFFDENHDELIDLRQEFFI</sequence>
<dbReference type="InterPro" id="IPR024654">
    <property type="entry name" value="Calcineurin-like_PHP_lpxH"/>
</dbReference>
<dbReference type="SUPFAM" id="SSF56300">
    <property type="entry name" value="Metallo-dependent phosphatases"/>
    <property type="match status" value="1"/>
</dbReference>
<comment type="cofactor">
    <cofactor evidence="2">
        <name>a divalent metal cation</name>
        <dbReference type="ChEBI" id="CHEBI:60240"/>
    </cofactor>
</comment>
<dbReference type="InterPro" id="IPR029052">
    <property type="entry name" value="Metallo-depent_PP-like"/>
</dbReference>
<reference evidence="4 5" key="1">
    <citation type="journal article" date="2018" name="J. Microbiol.">
        <title>Bacillus spongiae sp. nov., isolated from sponge of Jeju Island.</title>
        <authorList>
            <person name="Lee G.E."/>
            <person name="Im W.T."/>
            <person name="Park J.S."/>
        </authorList>
    </citation>
    <scope>NUCLEOTIDE SEQUENCE [LARGE SCALE GENOMIC DNA]</scope>
    <source>
        <strain evidence="4 5">135PIL107-10</strain>
    </source>
</reference>
<feature type="domain" description="Calcineurin-like phosphoesterase" evidence="3">
    <location>
        <begin position="1"/>
        <end position="145"/>
    </location>
</feature>
<dbReference type="EMBL" id="JBBAXC010000001">
    <property type="protein sequence ID" value="MEI5905611.1"/>
    <property type="molecule type" value="Genomic_DNA"/>
</dbReference>
<organism evidence="4 5">
    <name type="scientific">Bacillus spongiae</name>
    <dbReference type="NCBI Taxonomy" id="2683610"/>
    <lineage>
        <taxon>Bacteria</taxon>
        <taxon>Bacillati</taxon>
        <taxon>Bacillota</taxon>
        <taxon>Bacilli</taxon>
        <taxon>Bacillales</taxon>
        <taxon>Bacillaceae</taxon>
        <taxon>Bacillus</taxon>
    </lineage>
</organism>
<comment type="caution">
    <text evidence="4">The sequence shown here is derived from an EMBL/GenBank/DDBJ whole genome shotgun (WGS) entry which is preliminary data.</text>
</comment>
<name>A0ABU8H8U0_9BACI</name>
<dbReference type="CDD" id="cd00841">
    <property type="entry name" value="MPP_YfcE"/>
    <property type="match status" value="1"/>
</dbReference>
<dbReference type="RefSeq" id="WP_336585027.1">
    <property type="nucleotide sequence ID" value="NZ_JBBAXC010000001.1"/>
</dbReference>
<dbReference type="InterPro" id="IPR041802">
    <property type="entry name" value="MPP_YfcE"/>
</dbReference>